<keyword evidence="1" id="KW-0808">Transferase</keyword>
<proteinExistence type="predicted"/>
<dbReference type="EMBL" id="JBHPBY010000422">
    <property type="protein sequence ID" value="MFC1853097.1"/>
    <property type="molecule type" value="Genomic_DNA"/>
</dbReference>
<evidence type="ECO:0000313" key="2">
    <source>
        <dbReference type="Proteomes" id="UP001594351"/>
    </source>
</evidence>
<feature type="non-terminal residue" evidence="1">
    <location>
        <position position="425"/>
    </location>
</feature>
<comment type="caution">
    <text evidence="1">The sequence shown here is derived from an EMBL/GenBank/DDBJ whole genome shotgun (WGS) entry which is preliminary data.</text>
</comment>
<organism evidence="1 2">
    <name type="scientific">candidate division CSSED10-310 bacterium</name>
    <dbReference type="NCBI Taxonomy" id="2855610"/>
    <lineage>
        <taxon>Bacteria</taxon>
        <taxon>Bacteria division CSSED10-310</taxon>
    </lineage>
</organism>
<dbReference type="InterPro" id="IPR014942">
    <property type="entry name" value="AbiEii"/>
</dbReference>
<dbReference type="Gene3D" id="3.40.50.11900">
    <property type="match status" value="1"/>
</dbReference>
<sequence length="425" mass="49146">MRLLNKARHDKIPFSELVQNYAMDRFLFRLSRSTHAEIFILKGALLLRAWHSSITRPTMDIDLLGRTSNDVEHLERIVREICFVVVEPDGLEFDPESIKGDRIVEGADYEGVRLRFNAILDNARIRMQIDVGFGDVVFPAIEEVSLPPMLNFSQVRLRCYSRESTVAEKFEAMVKLGELNSRMKDFFDLWFLSNSFDFSRGDLCEAITQFQEMCRHITHETGRTLDQEHLVHIVRQSNESRKLLLELYELNKNVPSPVTTNDLKNLAITFALIAGTAAGIKVAQSFVAEMKHRLQHPPNPDQAEKYRLLWIQNRIQFPHPLLDILTQKYQAKIVSDELNVVYWDELDTAHPFEALAVRLINHPFNGPIQRRLDVLRKLALDYQIQGVINPAHWGCRQSCGARRLFHQLFDELDIPMVDLDVDCVD</sequence>
<dbReference type="Proteomes" id="UP001594351">
    <property type="component" value="Unassembled WGS sequence"/>
</dbReference>
<dbReference type="PANTHER" id="PTHR30548:SF2">
    <property type="entry name" value="2-HYDROXYACYL-COA DEHYDRATASE,D-COMPONENT"/>
    <property type="match status" value="1"/>
</dbReference>
<reference evidence="1 2" key="1">
    <citation type="submission" date="2024-09" db="EMBL/GenBank/DDBJ databases">
        <title>Laminarin stimulates single cell rates of sulfate reduction while oxygen inhibits transcriptomic activity in coastal marine sediment.</title>
        <authorList>
            <person name="Lindsay M."/>
            <person name="Orcutt B."/>
            <person name="Emerson D."/>
            <person name="Stepanauskas R."/>
            <person name="D'Angelo T."/>
        </authorList>
    </citation>
    <scope>NUCLEOTIDE SEQUENCE [LARGE SCALE GENOMIC DNA]</scope>
    <source>
        <strain evidence="1">SAG AM-311-K15</strain>
    </source>
</reference>
<protein>
    <submittedName>
        <fullName evidence="1">Nucleotidyl transferase AbiEii/AbiGii toxin family protein</fullName>
    </submittedName>
</protein>
<name>A0ABV6Z3T2_UNCC1</name>
<gene>
    <name evidence="1" type="ORF">ACFL27_23105</name>
</gene>
<keyword evidence="2" id="KW-1185">Reference proteome</keyword>
<evidence type="ECO:0000313" key="1">
    <source>
        <dbReference type="EMBL" id="MFC1853097.1"/>
    </source>
</evidence>
<accession>A0ABV6Z3T2</accession>
<dbReference type="Gene3D" id="1.20.1270.370">
    <property type="match status" value="1"/>
</dbReference>
<dbReference type="Pfam" id="PF08843">
    <property type="entry name" value="AbiEii"/>
    <property type="match status" value="1"/>
</dbReference>
<dbReference type="PANTHER" id="PTHR30548">
    <property type="entry name" value="2-HYDROXYGLUTARYL-COA DEHYDRATASE, D-COMPONENT-RELATED"/>
    <property type="match status" value="1"/>
</dbReference>
<dbReference type="GO" id="GO:0016740">
    <property type="term" value="F:transferase activity"/>
    <property type="evidence" value="ECO:0007669"/>
    <property type="project" value="UniProtKB-KW"/>
</dbReference>